<dbReference type="GO" id="GO:0006261">
    <property type="term" value="P:DNA-templated DNA replication"/>
    <property type="evidence" value="ECO:0007669"/>
    <property type="project" value="TreeGrafter"/>
</dbReference>
<proteinExistence type="predicted"/>
<gene>
    <name evidence="1" type="primary">holB</name>
    <name evidence="1" type="ORF">C4520_08840</name>
</gene>
<dbReference type="GO" id="GO:0008408">
    <property type="term" value="F:3'-5' exonuclease activity"/>
    <property type="evidence" value="ECO:0007669"/>
    <property type="project" value="InterPro"/>
</dbReference>
<sequence length="366" mass="40504">MNFSSIADQPTAVKTLRSALSKQRVAHAYLFLGPSGVGRKLTARVFAAALNCEGALDERPCGACPSCRLIGEGRHPDVQIILPTKRSATITVNQIEGLLPFAYMRPIKGRTKVFIFSEADRLGLASANKMLKTFEEPPPSTVFILITDRPENMLPTVASRCQPVKFGRLTAETIKKILVRDFHVEAGRASVAAELAEGQVTRALQFTDPERLEAITGIISSLGGCSERLQAYDRLLALFNDERLKLQEQAEKDIAPSPEEAGASAKSALADLRKAFVDRHYREFLNDCLGLLLTLYRDILILRETGIDKFIFNRNKVKLLRGLAERMSSAVLLQNVESIDQASAYCSHYVAEDRVFLDLLFGLRHA</sequence>
<comment type="caution">
    <text evidence="1">The sequence shown here is derived from an EMBL/GenBank/DDBJ whole genome shotgun (WGS) entry which is preliminary data.</text>
</comment>
<dbReference type="GO" id="GO:0003887">
    <property type="term" value="F:DNA-directed DNA polymerase activity"/>
    <property type="evidence" value="ECO:0007669"/>
    <property type="project" value="UniProtKB-EC"/>
</dbReference>
<evidence type="ECO:0000313" key="1">
    <source>
        <dbReference type="EMBL" id="RJP21992.1"/>
    </source>
</evidence>
<dbReference type="InterPro" id="IPR027417">
    <property type="entry name" value="P-loop_NTPase"/>
</dbReference>
<dbReference type="EC" id="2.7.7.7" evidence="1"/>
<dbReference type="AlphaFoldDB" id="A0A3A4NSH3"/>
<name>A0A3A4NSH3_ABYX5</name>
<dbReference type="Proteomes" id="UP000265882">
    <property type="component" value="Unassembled WGS sequence"/>
</dbReference>
<organism evidence="1 2">
    <name type="scientific">Abyssobacteria bacterium (strain SURF_5)</name>
    <dbReference type="NCBI Taxonomy" id="2093360"/>
    <lineage>
        <taxon>Bacteria</taxon>
        <taxon>Pseudomonadati</taxon>
        <taxon>Candidatus Hydrogenedentota</taxon>
        <taxon>Candidatus Abyssobacteria</taxon>
    </lineage>
</organism>
<dbReference type="NCBIfam" id="TIGR00678">
    <property type="entry name" value="holB"/>
    <property type="match status" value="1"/>
</dbReference>
<protein>
    <submittedName>
        <fullName evidence="1">DNA polymerase III subunit delta</fullName>
        <ecNumber evidence="1">2.7.7.7</ecNumber>
    </submittedName>
</protein>
<dbReference type="Gene3D" id="3.40.50.300">
    <property type="entry name" value="P-loop containing nucleotide triphosphate hydrolases"/>
    <property type="match status" value="1"/>
</dbReference>
<reference evidence="1 2" key="1">
    <citation type="journal article" date="2017" name="ISME J.">
        <title>Energy and carbon metabolisms in a deep terrestrial subsurface fluid microbial community.</title>
        <authorList>
            <person name="Momper L."/>
            <person name="Jungbluth S.P."/>
            <person name="Lee M.D."/>
            <person name="Amend J.P."/>
        </authorList>
    </citation>
    <scope>NUCLEOTIDE SEQUENCE [LARGE SCALE GENOMIC DNA]</scope>
    <source>
        <strain evidence="1">SURF_5</strain>
    </source>
</reference>
<keyword evidence="1" id="KW-0808">Transferase</keyword>
<dbReference type="EMBL" id="QZKU01000062">
    <property type="protein sequence ID" value="RJP21992.1"/>
    <property type="molecule type" value="Genomic_DNA"/>
</dbReference>
<dbReference type="Pfam" id="PF13177">
    <property type="entry name" value="DNA_pol3_delta2"/>
    <property type="match status" value="1"/>
</dbReference>
<dbReference type="SUPFAM" id="SSF52540">
    <property type="entry name" value="P-loop containing nucleoside triphosphate hydrolases"/>
    <property type="match status" value="1"/>
</dbReference>
<dbReference type="PANTHER" id="PTHR11669:SF8">
    <property type="entry name" value="DNA POLYMERASE III SUBUNIT DELTA"/>
    <property type="match status" value="1"/>
</dbReference>
<accession>A0A3A4NSH3</accession>
<evidence type="ECO:0000313" key="2">
    <source>
        <dbReference type="Proteomes" id="UP000265882"/>
    </source>
</evidence>
<dbReference type="PANTHER" id="PTHR11669">
    <property type="entry name" value="REPLICATION FACTOR C / DNA POLYMERASE III GAMMA-TAU SUBUNIT"/>
    <property type="match status" value="1"/>
</dbReference>
<keyword evidence="1" id="KW-0548">Nucleotidyltransferase</keyword>
<dbReference type="InterPro" id="IPR050238">
    <property type="entry name" value="DNA_Rep/Repair_Clamp_Loader"/>
</dbReference>
<dbReference type="InterPro" id="IPR004622">
    <property type="entry name" value="DNA_pol_HolB"/>
</dbReference>